<comment type="caution">
    <text evidence="3">The sequence shown here is derived from an EMBL/GenBank/DDBJ whole genome shotgun (WGS) entry which is preliminary data.</text>
</comment>
<evidence type="ECO:0000259" key="2">
    <source>
        <dbReference type="Pfam" id="PF25513"/>
    </source>
</evidence>
<dbReference type="InterPro" id="IPR041377">
    <property type="entry name" value="P2_N"/>
</dbReference>
<gene>
    <name evidence="3" type="ORF">WH96_06580</name>
</gene>
<dbReference type="AlphaFoldDB" id="A0A0H2MKM9"/>
<feature type="domain" description="Viral coat protein P2 C-terminal" evidence="2">
    <location>
        <begin position="157"/>
        <end position="263"/>
    </location>
</feature>
<dbReference type="RefSeq" id="WP_047763393.1">
    <property type="nucleotide sequence ID" value="NZ_LAQL01000004.1"/>
</dbReference>
<dbReference type="Pfam" id="PF18628">
    <property type="entry name" value="P2_N"/>
    <property type="match status" value="1"/>
</dbReference>
<dbReference type="Proteomes" id="UP000035444">
    <property type="component" value="Unassembled WGS sequence"/>
</dbReference>
<dbReference type="Gene3D" id="2.60.120.730">
    <property type="match status" value="2"/>
</dbReference>
<organism evidence="3 4">
    <name type="scientific">Kiloniella spongiae</name>
    <dbReference type="NCBI Taxonomy" id="1489064"/>
    <lineage>
        <taxon>Bacteria</taxon>
        <taxon>Pseudomonadati</taxon>
        <taxon>Pseudomonadota</taxon>
        <taxon>Alphaproteobacteria</taxon>
        <taxon>Rhodospirillales</taxon>
        <taxon>Kiloniellaceae</taxon>
        <taxon>Kiloniella</taxon>
    </lineage>
</organism>
<dbReference type="EMBL" id="LAQL01000004">
    <property type="protein sequence ID" value="KLN61312.1"/>
    <property type="molecule type" value="Genomic_DNA"/>
</dbReference>
<protein>
    <submittedName>
        <fullName evidence="3">Uncharacterized protein</fullName>
    </submittedName>
</protein>
<dbReference type="Pfam" id="PF25513">
    <property type="entry name" value="P2_C"/>
    <property type="match status" value="1"/>
</dbReference>
<feature type="domain" description="Viral coat protein P2 N-terminal" evidence="1">
    <location>
        <begin position="6"/>
        <end position="136"/>
    </location>
</feature>
<evidence type="ECO:0000259" key="1">
    <source>
        <dbReference type="Pfam" id="PF18628"/>
    </source>
</evidence>
<proteinExistence type="predicted"/>
<sequence length="269" mass="29571">MARMMKKVGSFGQVAAGATAIAELPVGLTYHSLFIRYKRNGADATKAQIAAEIEEIRLVIDADEKVKLSGAELHVVNDYYGYGFEDGVIQIVFSRPNMRQQEGEDALAWGTADVQVFNVEIDIAAGVTNPSLQIHALQGPAQKMGVHCTIRRFDGYDAQSAGPYEISNIPRGDYALLGLHMTTANTKTVEIERDGKIISQVDQQVIKAHYGHTGRTIQAGMTHVDFSPTNRLSDRMSLKAQDFRLRLDMSAPANFRIIAERLEGHVPGQ</sequence>
<dbReference type="InterPro" id="IPR057915">
    <property type="entry name" value="P2_C"/>
</dbReference>
<dbReference type="OrthoDB" id="7363503at2"/>
<dbReference type="STRING" id="1489064.WH96_06580"/>
<reference evidence="3 4" key="1">
    <citation type="submission" date="2015-03" db="EMBL/GenBank/DDBJ databases">
        <title>Genome Sequence of Kiloniella spongiae MEBiC09566, isolated from a marine sponge.</title>
        <authorList>
            <person name="Shao Z."/>
            <person name="Wang L."/>
            <person name="Li X."/>
        </authorList>
    </citation>
    <scope>NUCLEOTIDE SEQUENCE [LARGE SCALE GENOMIC DNA]</scope>
    <source>
        <strain evidence="3 4">MEBiC09566</strain>
    </source>
</reference>
<accession>A0A0H2MKM9</accession>
<keyword evidence="4" id="KW-1185">Reference proteome</keyword>
<dbReference type="InterPro" id="IPR053751">
    <property type="entry name" value="Viral_Major_Capsid_sf"/>
</dbReference>
<evidence type="ECO:0000313" key="3">
    <source>
        <dbReference type="EMBL" id="KLN61312.1"/>
    </source>
</evidence>
<evidence type="ECO:0000313" key="4">
    <source>
        <dbReference type="Proteomes" id="UP000035444"/>
    </source>
</evidence>
<name>A0A0H2MKM9_9PROT</name>